<dbReference type="CDD" id="cd03469">
    <property type="entry name" value="Rieske_RO_Alpha_N"/>
    <property type="match status" value="1"/>
</dbReference>
<dbReference type="Pfam" id="PF00355">
    <property type="entry name" value="Rieske"/>
    <property type="match status" value="1"/>
</dbReference>
<evidence type="ECO:0000259" key="2">
    <source>
        <dbReference type="PROSITE" id="PS51296"/>
    </source>
</evidence>
<sequence length="382" mass="42967">MAALLNETDLIDRILAHIDGKTTDKGTVVWREPVENYHSPERFEAELQVLRRVPMAFCPSAALPEPGSYIARTTVGTPLLVVRGTDGVVRGFRNACRHRGMKLEEGEGCKRAFACPYHAWTYGLDGALRHIPGEDGFPGLDKDAHGLVPVAAVQERNGIVFVTQDEPLSDGALGDLPEVLTDDYVLFNKIEFDDKANWKVLGETSMEGYHIKALHNQSFFPYGYDNLNVVELHGRNSRIVFPFRRIEKLRAMPREEWSTQGRITDVHQLFPNTHVSVLSSHAILIILEPVSPSETHWVVYQLAPRIKNGKPLDIEQARKDANFVQESGILEDRHAAREIQLGLASGANTHFTFGHYEQAIGHFHRHLTEHVEMLKAQTPLPR</sequence>
<comment type="cofactor">
    <cofactor evidence="1">
        <name>Fe cation</name>
        <dbReference type="ChEBI" id="CHEBI:24875"/>
    </cofactor>
</comment>
<comment type="caution">
    <text evidence="3">The sequence shown here is derived from an EMBL/GenBank/DDBJ whole genome shotgun (WGS) entry which is preliminary data.</text>
</comment>
<dbReference type="InterPro" id="IPR015879">
    <property type="entry name" value="Ring_hydroxy_dOase_asu_C_dom"/>
</dbReference>
<evidence type="ECO:0000256" key="1">
    <source>
        <dbReference type="ARBA" id="ARBA00001962"/>
    </source>
</evidence>
<organism evidence="3 4">
    <name type="scientific">Reyranella humidisoli</name>
    <dbReference type="NCBI Taxonomy" id="2849149"/>
    <lineage>
        <taxon>Bacteria</taxon>
        <taxon>Pseudomonadati</taxon>
        <taxon>Pseudomonadota</taxon>
        <taxon>Alphaproteobacteria</taxon>
        <taxon>Hyphomicrobiales</taxon>
        <taxon>Reyranellaceae</taxon>
        <taxon>Reyranella</taxon>
    </lineage>
</organism>
<dbReference type="Pfam" id="PF00848">
    <property type="entry name" value="Ring_hydroxyl_A"/>
    <property type="match status" value="1"/>
</dbReference>
<keyword evidence="3" id="KW-0560">Oxidoreductase</keyword>
<proteinExistence type="predicted"/>
<evidence type="ECO:0000313" key="3">
    <source>
        <dbReference type="EMBL" id="MBU8874550.1"/>
    </source>
</evidence>
<evidence type="ECO:0000313" key="4">
    <source>
        <dbReference type="Proteomes" id="UP000727907"/>
    </source>
</evidence>
<keyword evidence="3" id="KW-0223">Dioxygenase</keyword>
<accession>A0ABS6IKL7</accession>
<dbReference type="PANTHER" id="PTHR43756">
    <property type="entry name" value="CHOLINE MONOOXYGENASE, CHLOROPLASTIC"/>
    <property type="match status" value="1"/>
</dbReference>
<dbReference type="GO" id="GO:0051213">
    <property type="term" value="F:dioxygenase activity"/>
    <property type="evidence" value="ECO:0007669"/>
    <property type="project" value="UniProtKB-KW"/>
</dbReference>
<dbReference type="InterPro" id="IPR017941">
    <property type="entry name" value="Rieske_2Fe-2S"/>
</dbReference>
<feature type="domain" description="Rieske" evidence="2">
    <location>
        <begin position="55"/>
        <end position="162"/>
    </location>
</feature>
<dbReference type="RefSeq" id="WP_216960280.1">
    <property type="nucleotide sequence ID" value="NZ_JAHOPB010000001.1"/>
</dbReference>
<protein>
    <submittedName>
        <fullName evidence="3">Aromatic ring-hydroxylating dioxygenase subunit alpha</fullName>
    </submittedName>
</protein>
<name>A0ABS6IKL7_9HYPH</name>
<gene>
    <name evidence="3" type="ORF">KQ910_12320</name>
</gene>
<reference evidence="3 4" key="1">
    <citation type="submission" date="2021-06" db="EMBL/GenBank/DDBJ databases">
        <authorList>
            <person name="Lee D.H."/>
        </authorList>
    </citation>
    <scope>NUCLEOTIDE SEQUENCE [LARGE SCALE GENOMIC DNA]</scope>
    <source>
        <strain evidence="3 4">MMS21-HV4-11</strain>
    </source>
</reference>
<dbReference type="EMBL" id="JAHOPB010000001">
    <property type="protein sequence ID" value="MBU8874550.1"/>
    <property type="molecule type" value="Genomic_DNA"/>
</dbReference>
<keyword evidence="4" id="KW-1185">Reference proteome</keyword>
<dbReference type="InterPro" id="IPR001663">
    <property type="entry name" value="Rng_hydr_dOase-A"/>
</dbReference>
<dbReference type="PANTHER" id="PTHR43756:SF5">
    <property type="entry name" value="CHOLINE MONOOXYGENASE, CHLOROPLASTIC"/>
    <property type="match status" value="1"/>
</dbReference>
<dbReference type="PROSITE" id="PS51296">
    <property type="entry name" value="RIESKE"/>
    <property type="match status" value="1"/>
</dbReference>
<dbReference type="Proteomes" id="UP000727907">
    <property type="component" value="Unassembled WGS sequence"/>
</dbReference>